<keyword evidence="8" id="KW-0902">Two-component regulatory system</keyword>
<dbReference type="GO" id="GO:0000155">
    <property type="term" value="F:phosphorelay sensor kinase activity"/>
    <property type="evidence" value="ECO:0007669"/>
    <property type="project" value="InterPro"/>
</dbReference>
<feature type="transmembrane region" description="Helical" evidence="9">
    <location>
        <begin position="37"/>
        <end position="59"/>
    </location>
</feature>
<sequence length="465" mass="51612">MTLTSGAEPSPEMFERWDSLGLVRKPGIRGWFRRHPWWMSAVVVGIYLLWSLWVFPAAAIDMSHGWGWLLFGHLVIAAALFFRHIRPIAVLVLVVVFETAMLFYYPWQGAQMVGLSFAAYAVGYRYGLRWGLLMAVPGTALAYSTLLTAPRWIEDHGPSIWMRLYAFPEEVSEYWVLMMMAIMMTAAVVFATGLGTAVRRGHNHEREILEWAQKSHELAQLGERNRIAREMHDVVAHSLSVMISLADGARVVAKKDPERATEVIGEVSSTGRSALADMRRLLGVLRKGEDVEDARRPITESLDELYENFRQAGLPLRVEHTGPPLPENAAFGLTVHRIIQESLTNVLRYAQNIRRVEVSIEHQPGTSEAELENLKAQGFSEKEQAALGLSGAAQVIITITDDGVATGSGTRRESVGSGLGIQGMQERASFYNGSVYAGPGKHHGWMVRAVLEPPQEKALTGKGTE</sequence>
<dbReference type="CDD" id="cd16917">
    <property type="entry name" value="HATPase_UhpB-NarQ-NarX-like"/>
    <property type="match status" value="1"/>
</dbReference>
<dbReference type="GO" id="GO:0005524">
    <property type="term" value="F:ATP binding"/>
    <property type="evidence" value="ECO:0007669"/>
    <property type="project" value="UniProtKB-KW"/>
</dbReference>
<dbReference type="Proteomes" id="UP000523139">
    <property type="component" value="Unassembled WGS sequence"/>
</dbReference>
<evidence type="ECO:0000256" key="7">
    <source>
        <dbReference type="ARBA" id="ARBA00022840"/>
    </source>
</evidence>
<dbReference type="AlphaFoldDB" id="A0A7X8TLY9"/>
<evidence type="ECO:0000256" key="5">
    <source>
        <dbReference type="ARBA" id="ARBA00022741"/>
    </source>
</evidence>
<evidence type="ECO:0000259" key="10">
    <source>
        <dbReference type="Pfam" id="PF07730"/>
    </source>
</evidence>
<feature type="transmembrane region" description="Helical" evidence="9">
    <location>
        <begin position="89"/>
        <end position="107"/>
    </location>
</feature>
<evidence type="ECO:0000256" key="6">
    <source>
        <dbReference type="ARBA" id="ARBA00022777"/>
    </source>
</evidence>
<evidence type="ECO:0000256" key="1">
    <source>
        <dbReference type="ARBA" id="ARBA00000085"/>
    </source>
</evidence>
<keyword evidence="3" id="KW-0597">Phosphoprotein</keyword>
<feature type="transmembrane region" description="Helical" evidence="9">
    <location>
        <begin position="127"/>
        <end position="153"/>
    </location>
</feature>
<evidence type="ECO:0000256" key="9">
    <source>
        <dbReference type="SAM" id="Phobius"/>
    </source>
</evidence>
<dbReference type="Gene3D" id="3.30.565.10">
    <property type="entry name" value="Histidine kinase-like ATPase, C-terminal domain"/>
    <property type="match status" value="1"/>
</dbReference>
<dbReference type="InterPro" id="IPR050482">
    <property type="entry name" value="Sensor_HK_TwoCompSys"/>
</dbReference>
<keyword evidence="5" id="KW-0547">Nucleotide-binding</keyword>
<name>A0A7X8TLY9_9MICC</name>
<dbReference type="SUPFAM" id="SSF55874">
    <property type="entry name" value="ATPase domain of HSP90 chaperone/DNA topoisomerase II/histidine kinase"/>
    <property type="match status" value="1"/>
</dbReference>
<feature type="transmembrane region" description="Helical" evidence="9">
    <location>
        <begin position="174"/>
        <end position="198"/>
    </location>
</feature>
<feature type="domain" description="Signal transduction histidine kinase subgroup 3 dimerisation and phosphoacceptor" evidence="10">
    <location>
        <begin position="223"/>
        <end position="289"/>
    </location>
</feature>
<dbReference type="Gene3D" id="1.20.5.1930">
    <property type="match status" value="1"/>
</dbReference>
<dbReference type="EC" id="2.7.13.3" evidence="2"/>
<dbReference type="InterPro" id="IPR011712">
    <property type="entry name" value="Sig_transdc_His_kin_sub3_dim/P"/>
</dbReference>
<dbReference type="InterPro" id="IPR036890">
    <property type="entry name" value="HATPase_C_sf"/>
</dbReference>
<dbReference type="GO" id="GO:0016020">
    <property type="term" value="C:membrane"/>
    <property type="evidence" value="ECO:0007669"/>
    <property type="project" value="InterPro"/>
</dbReference>
<comment type="caution">
    <text evidence="11">The sequence shown here is derived from an EMBL/GenBank/DDBJ whole genome shotgun (WGS) entry which is preliminary data.</text>
</comment>
<evidence type="ECO:0000256" key="2">
    <source>
        <dbReference type="ARBA" id="ARBA00012438"/>
    </source>
</evidence>
<keyword evidence="9" id="KW-1133">Transmembrane helix</keyword>
<proteinExistence type="predicted"/>
<keyword evidence="9" id="KW-0812">Transmembrane</keyword>
<reference evidence="11 12" key="1">
    <citation type="submission" date="2020-04" db="EMBL/GenBank/DDBJ databases">
        <title>Nesterenkonia sp. nov., isolated from marine sediment.</title>
        <authorList>
            <person name="Zhang G."/>
        </authorList>
    </citation>
    <scope>NUCLEOTIDE SEQUENCE [LARGE SCALE GENOMIC DNA]</scope>
    <source>
        <strain evidence="11 12">MY13</strain>
    </source>
</reference>
<evidence type="ECO:0000313" key="12">
    <source>
        <dbReference type="Proteomes" id="UP000523139"/>
    </source>
</evidence>
<keyword evidence="6 11" id="KW-0418">Kinase</keyword>
<evidence type="ECO:0000256" key="4">
    <source>
        <dbReference type="ARBA" id="ARBA00022679"/>
    </source>
</evidence>
<feature type="transmembrane region" description="Helical" evidence="9">
    <location>
        <begin position="65"/>
        <end position="82"/>
    </location>
</feature>
<dbReference type="EMBL" id="JABAHY010000010">
    <property type="protein sequence ID" value="NLS10453.1"/>
    <property type="molecule type" value="Genomic_DNA"/>
</dbReference>
<dbReference type="RefSeq" id="WP_168887936.1">
    <property type="nucleotide sequence ID" value="NZ_JABAHY010000010.1"/>
</dbReference>
<gene>
    <name evidence="11" type="ORF">HGQ17_10720</name>
</gene>
<keyword evidence="12" id="KW-1185">Reference proteome</keyword>
<evidence type="ECO:0000256" key="3">
    <source>
        <dbReference type="ARBA" id="ARBA00022553"/>
    </source>
</evidence>
<evidence type="ECO:0000256" key="8">
    <source>
        <dbReference type="ARBA" id="ARBA00023012"/>
    </source>
</evidence>
<accession>A0A7X8TLY9</accession>
<dbReference type="GO" id="GO:0046983">
    <property type="term" value="F:protein dimerization activity"/>
    <property type="evidence" value="ECO:0007669"/>
    <property type="project" value="InterPro"/>
</dbReference>
<keyword evidence="7" id="KW-0067">ATP-binding</keyword>
<evidence type="ECO:0000313" key="11">
    <source>
        <dbReference type="EMBL" id="NLS10453.1"/>
    </source>
</evidence>
<dbReference type="PANTHER" id="PTHR24421:SF10">
    <property type="entry name" value="NITRATE_NITRITE SENSOR PROTEIN NARQ"/>
    <property type="match status" value="1"/>
</dbReference>
<keyword evidence="9" id="KW-0472">Membrane</keyword>
<protein>
    <recommendedName>
        <fullName evidence="2">histidine kinase</fullName>
        <ecNumber evidence="2">2.7.13.3</ecNumber>
    </recommendedName>
</protein>
<organism evidence="11 12">
    <name type="scientific">Nesterenkonia sedimenti</name>
    <dbReference type="NCBI Taxonomy" id="1463632"/>
    <lineage>
        <taxon>Bacteria</taxon>
        <taxon>Bacillati</taxon>
        <taxon>Actinomycetota</taxon>
        <taxon>Actinomycetes</taxon>
        <taxon>Micrococcales</taxon>
        <taxon>Micrococcaceae</taxon>
        <taxon>Nesterenkonia</taxon>
    </lineage>
</organism>
<dbReference type="PANTHER" id="PTHR24421">
    <property type="entry name" value="NITRATE/NITRITE SENSOR PROTEIN NARX-RELATED"/>
    <property type="match status" value="1"/>
</dbReference>
<dbReference type="Pfam" id="PF07730">
    <property type="entry name" value="HisKA_3"/>
    <property type="match status" value="1"/>
</dbReference>
<keyword evidence="4" id="KW-0808">Transferase</keyword>
<comment type="catalytic activity">
    <reaction evidence="1">
        <text>ATP + protein L-histidine = ADP + protein N-phospho-L-histidine.</text>
        <dbReference type="EC" id="2.7.13.3"/>
    </reaction>
</comment>